<protein>
    <submittedName>
        <fullName evidence="1">Uncharacterized protein</fullName>
    </submittedName>
</protein>
<sequence length="99" mass="11416">MKHAQPTTKQGRFSFIHSFLQFYLQKVAVNREYVQYSVEILPLHTVAVLVYDWTFSISIHSTINANLTPVFPSTDANLSRFVCVKEIQSFSSLWTTSRT</sequence>
<comment type="caution">
    <text evidence="1">The sequence shown here is derived from an EMBL/GenBank/DDBJ whole genome shotgun (WGS) entry which is preliminary data.</text>
</comment>
<evidence type="ECO:0000313" key="1">
    <source>
        <dbReference type="EMBL" id="KAI3810162.1"/>
    </source>
</evidence>
<dbReference type="Proteomes" id="UP001056120">
    <property type="component" value="Linkage Group LG07"/>
</dbReference>
<gene>
    <name evidence="1" type="ORF">L1987_19772</name>
</gene>
<accession>A0ACB9ISX7</accession>
<reference evidence="1 2" key="2">
    <citation type="journal article" date="2022" name="Mol. Ecol. Resour.">
        <title>The genomes of chicory, endive, great burdock and yacon provide insights into Asteraceae paleo-polyploidization history and plant inulin production.</title>
        <authorList>
            <person name="Fan W."/>
            <person name="Wang S."/>
            <person name="Wang H."/>
            <person name="Wang A."/>
            <person name="Jiang F."/>
            <person name="Liu H."/>
            <person name="Zhao H."/>
            <person name="Xu D."/>
            <person name="Zhang Y."/>
        </authorList>
    </citation>
    <scope>NUCLEOTIDE SEQUENCE [LARGE SCALE GENOMIC DNA]</scope>
    <source>
        <strain evidence="2">cv. Yunnan</strain>
        <tissue evidence="1">Leaves</tissue>
    </source>
</reference>
<name>A0ACB9ISX7_9ASTR</name>
<dbReference type="EMBL" id="CM042024">
    <property type="protein sequence ID" value="KAI3810162.1"/>
    <property type="molecule type" value="Genomic_DNA"/>
</dbReference>
<evidence type="ECO:0000313" key="2">
    <source>
        <dbReference type="Proteomes" id="UP001056120"/>
    </source>
</evidence>
<keyword evidence="2" id="KW-1185">Reference proteome</keyword>
<proteinExistence type="predicted"/>
<reference evidence="2" key="1">
    <citation type="journal article" date="2022" name="Mol. Ecol. Resour.">
        <title>The genomes of chicory, endive, great burdock and yacon provide insights into Asteraceae palaeo-polyploidization history and plant inulin production.</title>
        <authorList>
            <person name="Fan W."/>
            <person name="Wang S."/>
            <person name="Wang H."/>
            <person name="Wang A."/>
            <person name="Jiang F."/>
            <person name="Liu H."/>
            <person name="Zhao H."/>
            <person name="Xu D."/>
            <person name="Zhang Y."/>
        </authorList>
    </citation>
    <scope>NUCLEOTIDE SEQUENCE [LARGE SCALE GENOMIC DNA]</scope>
    <source>
        <strain evidence="2">cv. Yunnan</strain>
    </source>
</reference>
<organism evidence="1 2">
    <name type="scientific">Smallanthus sonchifolius</name>
    <dbReference type="NCBI Taxonomy" id="185202"/>
    <lineage>
        <taxon>Eukaryota</taxon>
        <taxon>Viridiplantae</taxon>
        <taxon>Streptophyta</taxon>
        <taxon>Embryophyta</taxon>
        <taxon>Tracheophyta</taxon>
        <taxon>Spermatophyta</taxon>
        <taxon>Magnoliopsida</taxon>
        <taxon>eudicotyledons</taxon>
        <taxon>Gunneridae</taxon>
        <taxon>Pentapetalae</taxon>
        <taxon>asterids</taxon>
        <taxon>campanulids</taxon>
        <taxon>Asterales</taxon>
        <taxon>Asteraceae</taxon>
        <taxon>Asteroideae</taxon>
        <taxon>Heliantheae alliance</taxon>
        <taxon>Millerieae</taxon>
        <taxon>Smallanthus</taxon>
    </lineage>
</organism>